<dbReference type="PANTHER" id="PTHR43429:SF1">
    <property type="entry name" value="NAD(P)H SULFUR OXIDOREDUCTASE (COA-DEPENDENT)"/>
    <property type="match status" value="1"/>
</dbReference>
<evidence type="ECO:0000256" key="6">
    <source>
        <dbReference type="ARBA" id="ARBA00023284"/>
    </source>
</evidence>
<dbReference type="Proteomes" id="UP000596929">
    <property type="component" value="Unassembled WGS sequence"/>
</dbReference>
<accession>A0ABR7DD33</accession>
<dbReference type="SUPFAM" id="SSF55424">
    <property type="entry name" value="FAD/NAD-linked reductases, dimerisation (C-terminal) domain"/>
    <property type="match status" value="1"/>
</dbReference>
<proteinExistence type="inferred from homology"/>
<feature type="domain" description="Rhodanese" evidence="7">
    <location>
        <begin position="463"/>
        <end position="533"/>
    </location>
</feature>
<name>A0ABR7DD33_9CLOT</name>
<keyword evidence="6" id="KW-0676">Redox-active center</keyword>
<dbReference type="PRINTS" id="PR00411">
    <property type="entry name" value="PNDRDTASEI"/>
</dbReference>
<protein>
    <submittedName>
        <fullName evidence="8">FAD-dependent oxidoreductase</fullName>
    </submittedName>
</protein>
<dbReference type="InterPro" id="IPR004099">
    <property type="entry name" value="Pyr_nucl-diS_OxRdtase_dimer"/>
</dbReference>
<dbReference type="SUPFAM" id="SSF51905">
    <property type="entry name" value="FAD/NAD(P)-binding domain"/>
    <property type="match status" value="1"/>
</dbReference>
<reference evidence="8 9" key="1">
    <citation type="submission" date="2020-08" db="EMBL/GenBank/DDBJ databases">
        <title>Genome public.</title>
        <authorList>
            <person name="Liu C."/>
            <person name="Sun Q."/>
        </authorList>
    </citation>
    <scope>NUCLEOTIDE SEQUENCE [LARGE SCALE GENOMIC DNA]</scope>
    <source>
        <strain evidence="8 9">NSJ-6</strain>
    </source>
</reference>
<comment type="caution">
    <text evidence="8">The sequence shown here is derived from an EMBL/GenBank/DDBJ whole genome shotgun (WGS) entry which is preliminary data.</text>
</comment>
<sequence>MKILIVGGVAAGTKVAAKLKRENRDLEITILTKSSDISYAGCGLPYYVGDLIHERSGLIVNTPESFSALTGVKVLTKMEVTNVNQEEKTVSALSLDTNESSTFTYDKLVIASGANPIKPRLDGVDLKGVYFMRTPEDAISLRGSVEAGEIKRAIVVGGGFIGLEVAENLALQGVKVSVLDMADHVLPGFDPEFCEYVENHLADHGIMTFTNTRLEGILGTDRVEKVKTQKRAMKCDAVILAMGIRANTSFLEGTSVELMPNKTIKVNEYLQTNDSDIYAIGDCACVTNSITNVPAWSPMGSSANIEGRIAAQNIVGKELKYNGVLGTGVCKLPELNVGRTGLTEKQAQDAGFDVASVVTVVDDKAHYYPGASSFIVKMIADKETKKLLGLQVLGKGAVDKMVDIAVTAITMNASLEDIENMDLAYAPPFSTAIHPFSHTVNVLLNKISGAFTTITPLEYKNNKPEEYKVIDASIAPSITGAPYMDLTKVTGPVDGYGLDDKLLLVCTKGKRAYLLQNRLKHYGYTNTLVLEGGSTFSEIEL</sequence>
<gene>
    <name evidence="8" type="ORF">H8S20_10155</name>
</gene>
<keyword evidence="5" id="KW-0560">Oxidoreductase</keyword>
<evidence type="ECO:0000256" key="3">
    <source>
        <dbReference type="ARBA" id="ARBA00022630"/>
    </source>
</evidence>
<comment type="similarity">
    <text evidence="2">Belongs to the class-III pyridine nucleotide-disulfide oxidoreductase family.</text>
</comment>
<dbReference type="InterPro" id="IPR001763">
    <property type="entry name" value="Rhodanese-like_dom"/>
</dbReference>
<evidence type="ECO:0000313" key="9">
    <source>
        <dbReference type="Proteomes" id="UP000596929"/>
    </source>
</evidence>
<organism evidence="8 9">
    <name type="scientific">Clostridium hominis</name>
    <dbReference type="NCBI Taxonomy" id="2763036"/>
    <lineage>
        <taxon>Bacteria</taxon>
        <taxon>Bacillati</taxon>
        <taxon>Bacillota</taxon>
        <taxon>Clostridia</taxon>
        <taxon>Eubacteriales</taxon>
        <taxon>Clostridiaceae</taxon>
        <taxon>Clostridium</taxon>
    </lineage>
</organism>
<keyword evidence="4" id="KW-0274">FAD</keyword>
<evidence type="ECO:0000256" key="4">
    <source>
        <dbReference type="ARBA" id="ARBA00022827"/>
    </source>
</evidence>
<evidence type="ECO:0000256" key="2">
    <source>
        <dbReference type="ARBA" id="ARBA00009130"/>
    </source>
</evidence>
<evidence type="ECO:0000313" key="8">
    <source>
        <dbReference type="EMBL" id="MBC5629257.1"/>
    </source>
</evidence>
<evidence type="ECO:0000256" key="5">
    <source>
        <dbReference type="ARBA" id="ARBA00023002"/>
    </source>
</evidence>
<evidence type="ECO:0000259" key="7">
    <source>
        <dbReference type="PROSITE" id="PS50206"/>
    </source>
</evidence>
<comment type="cofactor">
    <cofactor evidence="1">
        <name>FAD</name>
        <dbReference type="ChEBI" id="CHEBI:57692"/>
    </cofactor>
</comment>
<keyword evidence="9" id="KW-1185">Reference proteome</keyword>
<dbReference type="Gene3D" id="3.50.50.60">
    <property type="entry name" value="FAD/NAD(P)-binding domain"/>
    <property type="match status" value="2"/>
</dbReference>
<keyword evidence="3" id="KW-0285">Flavoprotein</keyword>
<dbReference type="InterPro" id="IPR036188">
    <property type="entry name" value="FAD/NAD-bd_sf"/>
</dbReference>
<dbReference type="EMBL" id="JACOOO010000016">
    <property type="protein sequence ID" value="MBC5629257.1"/>
    <property type="molecule type" value="Genomic_DNA"/>
</dbReference>
<dbReference type="InterPro" id="IPR023753">
    <property type="entry name" value="FAD/NAD-binding_dom"/>
</dbReference>
<dbReference type="CDD" id="cd00158">
    <property type="entry name" value="RHOD"/>
    <property type="match status" value="1"/>
</dbReference>
<dbReference type="Pfam" id="PF07992">
    <property type="entry name" value="Pyr_redox_2"/>
    <property type="match status" value="1"/>
</dbReference>
<dbReference type="InterPro" id="IPR016156">
    <property type="entry name" value="FAD/NAD-linked_Rdtase_dimer_sf"/>
</dbReference>
<dbReference type="PROSITE" id="PS50206">
    <property type="entry name" value="RHODANESE_3"/>
    <property type="match status" value="1"/>
</dbReference>
<dbReference type="InterPro" id="IPR036873">
    <property type="entry name" value="Rhodanese-like_dom_sf"/>
</dbReference>
<evidence type="ECO:0000256" key="1">
    <source>
        <dbReference type="ARBA" id="ARBA00001974"/>
    </source>
</evidence>
<dbReference type="RefSeq" id="WP_186860041.1">
    <property type="nucleotide sequence ID" value="NZ_JACOOO010000016.1"/>
</dbReference>
<dbReference type="Pfam" id="PF02852">
    <property type="entry name" value="Pyr_redox_dim"/>
    <property type="match status" value="1"/>
</dbReference>
<dbReference type="SUPFAM" id="SSF52821">
    <property type="entry name" value="Rhodanese/Cell cycle control phosphatase"/>
    <property type="match status" value="1"/>
</dbReference>
<dbReference type="PRINTS" id="PR00368">
    <property type="entry name" value="FADPNR"/>
</dbReference>
<dbReference type="PANTHER" id="PTHR43429">
    <property type="entry name" value="PYRIDINE NUCLEOTIDE-DISULFIDE OXIDOREDUCTASE DOMAIN-CONTAINING"/>
    <property type="match status" value="1"/>
</dbReference>
<dbReference type="InterPro" id="IPR050260">
    <property type="entry name" value="FAD-bd_OxRdtase"/>
</dbReference>